<dbReference type="InterPro" id="IPR015943">
    <property type="entry name" value="WD40/YVTN_repeat-like_dom_sf"/>
</dbReference>
<evidence type="ECO:0000313" key="9">
    <source>
        <dbReference type="Proteomes" id="UP000011864"/>
    </source>
</evidence>
<reference evidence="8 9" key="1">
    <citation type="journal article" date="2013" name="Genome Announc.">
        <title>Complete Genome Sequence of Glaciecola psychrophila Strain 170T.</title>
        <authorList>
            <person name="Yin J."/>
            <person name="Chen J."/>
            <person name="Liu G."/>
            <person name="Yu Y."/>
            <person name="Song L."/>
            <person name="Wang X."/>
            <person name="Qu X."/>
        </authorList>
    </citation>
    <scope>NUCLEOTIDE SEQUENCE [LARGE SCALE GENOMIC DNA]</scope>
    <source>
        <strain evidence="8 9">170</strain>
    </source>
</reference>
<accession>K7A713</accession>
<protein>
    <recommendedName>
        <fullName evidence="1">cyclic-guanylate-specific phosphodiesterase</fullName>
        <ecNumber evidence="1">3.1.4.52</ecNumber>
    </recommendedName>
</protein>
<dbReference type="OrthoDB" id="9804951at2"/>
<dbReference type="PATRIC" id="fig|1129794.4.peg.1883"/>
<dbReference type="InterPro" id="IPR000160">
    <property type="entry name" value="GGDEF_dom"/>
</dbReference>
<dbReference type="InterPro" id="IPR001633">
    <property type="entry name" value="EAL_dom"/>
</dbReference>
<dbReference type="eggNOG" id="COG3292">
    <property type="taxonomic scope" value="Bacteria"/>
</dbReference>
<dbReference type="InterPro" id="IPR043128">
    <property type="entry name" value="Rev_trsase/Diguanyl_cyclase"/>
</dbReference>
<evidence type="ECO:0000259" key="4">
    <source>
        <dbReference type="PROSITE" id="PS50112"/>
    </source>
</evidence>
<dbReference type="CDD" id="cd01949">
    <property type="entry name" value="GGDEF"/>
    <property type="match status" value="1"/>
</dbReference>
<dbReference type="NCBIfam" id="TIGR00229">
    <property type="entry name" value="sensory_box"/>
    <property type="match status" value="2"/>
</dbReference>
<dbReference type="Gene3D" id="2.130.10.10">
    <property type="entry name" value="YVTN repeat-like/Quinoprotein amine dehydrogenase"/>
    <property type="match status" value="2"/>
</dbReference>
<dbReference type="InterPro" id="IPR013655">
    <property type="entry name" value="PAS_fold_3"/>
</dbReference>
<dbReference type="SMART" id="SM00267">
    <property type="entry name" value="GGDEF"/>
    <property type="match status" value="1"/>
</dbReference>
<dbReference type="PROSITE" id="PS50883">
    <property type="entry name" value="EAL"/>
    <property type="match status" value="1"/>
</dbReference>
<dbReference type="InterPro" id="IPR000014">
    <property type="entry name" value="PAS"/>
</dbReference>
<dbReference type="Proteomes" id="UP000011864">
    <property type="component" value="Chromosome"/>
</dbReference>
<dbReference type="STRING" id="1129794.C427_1901"/>
<feature type="chain" id="PRO_5005687084" description="cyclic-guanylate-specific phosphodiesterase" evidence="3">
    <location>
        <begin position="29"/>
        <end position="1540"/>
    </location>
</feature>
<dbReference type="NCBIfam" id="TIGR00254">
    <property type="entry name" value="GGDEF"/>
    <property type="match status" value="1"/>
</dbReference>
<keyword evidence="9" id="KW-1185">Reference proteome</keyword>
<dbReference type="SUPFAM" id="SSF63829">
    <property type="entry name" value="Calcium-dependent phosphotriesterase"/>
    <property type="match status" value="2"/>
</dbReference>
<evidence type="ECO:0000259" key="5">
    <source>
        <dbReference type="PROSITE" id="PS50113"/>
    </source>
</evidence>
<dbReference type="InterPro" id="IPR035965">
    <property type="entry name" value="PAS-like_dom_sf"/>
</dbReference>
<feature type="domain" description="GGDEF" evidence="7">
    <location>
        <begin position="1133"/>
        <end position="1266"/>
    </location>
</feature>
<dbReference type="InterPro" id="IPR013783">
    <property type="entry name" value="Ig-like_fold"/>
</dbReference>
<dbReference type="EMBL" id="CP003837">
    <property type="protein sequence ID" value="AGH44010.1"/>
    <property type="molecule type" value="Genomic_DNA"/>
</dbReference>
<evidence type="ECO:0000256" key="1">
    <source>
        <dbReference type="ARBA" id="ARBA00012282"/>
    </source>
</evidence>
<evidence type="ECO:0000313" key="8">
    <source>
        <dbReference type="EMBL" id="AGH44010.1"/>
    </source>
</evidence>
<dbReference type="PROSITE" id="PS50113">
    <property type="entry name" value="PAC"/>
    <property type="match status" value="2"/>
</dbReference>
<evidence type="ECO:0000256" key="2">
    <source>
        <dbReference type="ARBA" id="ARBA00022636"/>
    </source>
</evidence>
<evidence type="ECO:0000256" key="3">
    <source>
        <dbReference type="SAM" id="SignalP"/>
    </source>
</evidence>
<dbReference type="PANTHER" id="PTHR44757:SF2">
    <property type="entry name" value="BIOFILM ARCHITECTURE MAINTENANCE PROTEIN MBAA"/>
    <property type="match status" value="1"/>
</dbReference>
<dbReference type="FunFam" id="3.20.20.450:FF:000001">
    <property type="entry name" value="Cyclic di-GMP phosphodiesterase yahA"/>
    <property type="match status" value="1"/>
</dbReference>
<dbReference type="InterPro" id="IPR011110">
    <property type="entry name" value="Reg_prop"/>
</dbReference>
<dbReference type="InterPro" id="IPR011123">
    <property type="entry name" value="Y_Y_Y"/>
</dbReference>
<dbReference type="Pfam" id="PF07495">
    <property type="entry name" value="Y_Y_Y"/>
    <property type="match status" value="1"/>
</dbReference>
<dbReference type="SUPFAM" id="SSF141868">
    <property type="entry name" value="EAL domain-like"/>
    <property type="match status" value="1"/>
</dbReference>
<dbReference type="RefSeq" id="WP_007636091.1">
    <property type="nucleotide sequence ID" value="NC_020514.1"/>
</dbReference>
<evidence type="ECO:0000259" key="6">
    <source>
        <dbReference type="PROSITE" id="PS50883"/>
    </source>
</evidence>
<dbReference type="InterPro" id="IPR000700">
    <property type="entry name" value="PAS-assoc_C"/>
</dbReference>
<dbReference type="Gene3D" id="3.30.70.270">
    <property type="match status" value="1"/>
</dbReference>
<dbReference type="SMART" id="SM00086">
    <property type="entry name" value="PAC"/>
    <property type="match status" value="2"/>
</dbReference>
<dbReference type="Pfam" id="PF08447">
    <property type="entry name" value="PAS_3"/>
    <property type="match status" value="1"/>
</dbReference>
<dbReference type="eggNOG" id="COG5001">
    <property type="taxonomic scope" value="Bacteria"/>
</dbReference>
<dbReference type="Gene3D" id="3.30.450.20">
    <property type="entry name" value="PAS domain"/>
    <property type="match status" value="2"/>
</dbReference>
<dbReference type="SUPFAM" id="SSF55785">
    <property type="entry name" value="PYP-like sensor domain (PAS domain)"/>
    <property type="match status" value="2"/>
</dbReference>
<dbReference type="GO" id="GO:0071111">
    <property type="term" value="F:cyclic-guanylate-specific phosphodiesterase activity"/>
    <property type="evidence" value="ECO:0007669"/>
    <property type="project" value="UniProtKB-EC"/>
</dbReference>
<keyword evidence="3" id="KW-0732">Signal</keyword>
<dbReference type="SMART" id="SM00052">
    <property type="entry name" value="EAL"/>
    <property type="match status" value="1"/>
</dbReference>
<feature type="domain" description="EAL" evidence="6">
    <location>
        <begin position="1275"/>
        <end position="1529"/>
    </location>
</feature>
<dbReference type="Pfam" id="PF13426">
    <property type="entry name" value="PAS_9"/>
    <property type="match status" value="1"/>
</dbReference>
<proteinExistence type="predicted"/>
<dbReference type="KEGG" id="gps:C427_1901"/>
<dbReference type="CDD" id="cd01948">
    <property type="entry name" value="EAL"/>
    <property type="match status" value="1"/>
</dbReference>
<evidence type="ECO:0000259" key="7">
    <source>
        <dbReference type="PROSITE" id="PS50887"/>
    </source>
</evidence>
<dbReference type="CDD" id="cd00130">
    <property type="entry name" value="PAS"/>
    <property type="match status" value="2"/>
</dbReference>
<dbReference type="SMART" id="SM00091">
    <property type="entry name" value="PAS"/>
    <property type="match status" value="2"/>
</dbReference>
<gene>
    <name evidence="8" type="ORF">C427_1901</name>
</gene>
<dbReference type="InterPro" id="IPR052155">
    <property type="entry name" value="Biofilm_reg_signaling"/>
</dbReference>
<dbReference type="InterPro" id="IPR001610">
    <property type="entry name" value="PAC"/>
</dbReference>
<dbReference type="Gene3D" id="2.60.40.10">
    <property type="entry name" value="Immunoglobulins"/>
    <property type="match status" value="1"/>
</dbReference>
<feature type="signal peptide" evidence="3">
    <location>
        <begin position="1"/>
        <end position="28"/>
    </location>
</feature>
<feature type="domain" description="PAS" evidence="4">
    <location>
        <begin position="983"/>
        <end position="1026"/>
    </location>
</feature>
<dbReference type="HOGENOM" id="CLU_003758_0_1_6"/>
<feature type="domain" description="PAC" evidence="5">
    <location>
        <begin position="1053"/>
        <end position="1105"/>
    </location>
</feature>
<name>K7A713_9ALTE</name>
<organism evidence="8 9">
    <name type="scientific">Paraglaciecola psychrophila 170</name>
    <dbReference type="NCBI Taxonomy" id="1129794"/>
    <lineage>
        <taxon>Bacteria</taxon>
        <taxon>Pseudomonadati</taxon>
        <taxon>Pseudomonadota</taxon>
        <taxon>Gammaproteobacteria</taxon>
        <taxon>Alteromonadales</taxon>
        <taxon>Alteromonadaceae</taxon>
        <taxon>Paraglaciecola</taxon>
    </lineage>
</organism>
<dbReference type="PROSITE" id="PS50887">
    <property type="entry name" value="GGDEF"/>
    <property type="match status" value="1"/>
</dbReference>
<dbReference type="PROSITE" id="PS50112">
    <property type="entry name" value="PAS"/>
    <property type="match status" value="1"/>
</dbReference>
<dbReference type="PANTHER" id="PTHR44757">
    <property type="entry name" value="DIGUANYLATE CYCLASE DGCP"/>
    <property type="match status" value="1"/>
</dbReference>
<dbReference type="Gene3D" id="3.20.20.450">
    <property type="entry name" value="EAL domain"/>
    <property type="match status" value="1"/>
</dbReference>
<feature type="domain" description="PAC" evidence="5">
    <location>
        <begin position="933"/>
        <end position="986"/>
    </location>
</feature>
<keyword evidence="2" id="KW-0973">c-di-GMP</keyword>
<dbReference type="Pfam" id="PF07494">
    <property type="entry name" value="Reg_prop"/>
    <property type="match status" value="3"/>
</dbReference>
<sequence length="1540" mass="174850">MHIFYLSTFRSFLLSMLLGLFLVPYSHAANNVFVKYSKSEGLVQNTVTNSLEDADGFMWFSTFEGLSRFDGYDFKNYRHSRKDPHSLPDNFTKKLLLDSNQNLWVATKNGLAKYNPLKDNFTNYNKDNSELKNNEIFTIALNQDGKLLVSTAENLYLYDGLADSFLPFTVNGESLPADIKVIFSEQDKTWLGTLANGIFILEHSSNTLFSLKKANPWNLNINANYLMDFKKIEDNYWLGTDIGAYIVDAKLTSIQLLNTQSTPSIIGNVIRSILQNQNGNIWLGTETGINILNSKNELLIAYDAQNSMNFGLESSYILSLYKDSNDSIWLGTFAGGLYRYNADGSEIKLFNEERTKIPDVSQISELSLSGRSGQSGQSGLPGNIIWGISEDTKGKIWIGTQSNGLSQLNPKNYVFRTFLSEFEHSIWAVKVDELDQIWIASSGGLFIYKQSSETELTLVKILFPEINIDKLNYFFGRMWLRTENGIVNWIDPINLQINEIDLAGSKINYIEPLYVDLDKNLWLNTNLGMVLYNLDSTMVKQLIIELETSVRGFNSVIEVDNGFWLSSLTQGIIKLEKSSYSVAKRLSNENGLASNQILKSIKIKDSIWISHVYGGIDEISLETGEVLQNIASSRLGFNELNEDSGLLSTEGKIFFGGTDGLLMFDPDKLSIAVMLSLSNLSAEKLSIELKKQKLNDNQVKKSKAATITQLRLFNLPISVHSDNSPLVKPINLSNSIDLPNESSMLSIKFAQLNPVNPEAVKYRYKMLGLSEQWIETDIESLRRAQFSYLEFGSYEFVVQSKDPLAPWSEPKSLQINIAPPFWLEQNAIILYAILSVLILLYWFKQVRSRNAIRRSILENEERLKLTLWSSGDELWDWDIYQGQVFRSNTWGTLDFPQDDIRVNSSYEANIHPNDIQRVQQSLNEHLSEKTEHYEITYRAKTYKGDWLWVLDRGKVVARDSNHQPQRMTGTLKNISHLKEAEEQLKLFKRSIETISDGVFITDTSFKFISVNNSYCKYTGETREQALASYLTFHQYPGAFTEEVKKSLQQKGNWSGEVESRRGAGEKYEMDLNVDAITDEDGKISHYVGVFSDITSRKVTEKELLKLSNTDPLTDLPNRSFFQASHSNIVRRDTQHALICMDMDNFKKINDSLGHQTGDVLIKQIAKRLQKMAGTKATCYRLGGDEFSILIDNSTDIHHITHFAQTILDNMARPFIINKQEFVLGASLGIAFYPEDGRNPQELLKNADTAMYFAKNAGGNKYQFFSGEMNQNAVRQLQIENLIRHGLKEDLFTVFYQPKVDIASGKLVSMEALVRYEHPEKGLVSPAQFIPLAEQTGQIIEIGEVVLRKACEDTKRWVDAGLFTGRVAVNIAARQFEIPDLDERIMSILQKSGLSALHLECEITEGTLMQSPENALRMMQRLRERGIHLALDDFGTGYSSLAYLKRFPINTLKIDKAFIDDIATSAEDRHMAQAIITIAHNLGLKVVAEGVEHENQLSILRRYKCEMLQGYLYSKPLNAVRFERLLKENHELQKVIQNSSI</sequence>
<dbReference type="EC" id="3.1.4.52" evidence="1"/>
<dbReference type="Pfam" id="PF00990">
    <property type="entry name" value="GGDEF"/>
    <property type="match status" value="1"/>
</dbReference>
<dbReference type="InterPro" id="IPR029787">
    <property type="entry name" value="Nucleotide_cyclase"/>
</dbReference>
<dbReference type="Pfam" id="PF00563">
    <property type="entry name" value="EAL"/>
    <property type="match status" value="1"/>
</dbReference>
<dbReference type="SUPFAM" id="SSF55073">
    <property type="entry name" value="Nucleotide cyclase"/>
    <property type="match status" value="1"/>
</dbReference>
<dbReference type="InterPro" id="IPR035919">
    <property type="entry name" value="EAL_sf"/>
</dbReference>